<sequence length="40" mass="4627">MTFNDALAPLVLLTAVRVFAPDMRRLTRRALRDCFPTYLT</sequence>
<gene>
    <name evidence="1" type="ORF">ACFP3M_02720</name>
</gene>
<reference evidence="2" key="1">
    <citation type="journal article" date="2019" name="Int. J. Syst. Evol. Microbiol.">
        <title>The Global Catalogue of Microorganisms (GCM) 10K type strain sequencing project: providing services to taxonomists for standard genome sequencing and annotation.</title>
        <authorList>
            <consortium name="The Broad Institute Genomics Platform"/>
            <consortium name="The Broad Institute Genome Sequencing Center for Infectious Disease"/>
            <person name="Wu L."/>
            <person name="Ma J."/>
        </authorList>
    </citation>
    <scope>NUCLEOTIDE SEQUENCE [LARGE SCALE GENOMIC DNA]</scope>
    <source>
        <strain evidence="2">CGMCC 1.15809</strain>
    </source>
</reference>
<comment type="caution">
    <text evidence="1">The sequence shown here is derived from an EMBL/GenBank/DDBJ whole genome shotgun (WGS) entry which is preliminary data.</text>
</comment>
<protein>
    <submittedName>
        <fullName evidence="1">Uncharacterized protein</fullName>
    </submittedName>
</protein>
<evidence type="ECO:0000313" key="1">
    <source>
        <dbReference type="EMBL" id="MFC5891739.1"/>
    </source>
</evidence>
<dbReference type="Proteomes" id="UP001596241">
    <property type="component" value="Unassembled WGS sequence"/>
</dbReference>
<accession>A0ABW1FEX9</accession>
<organism evidence="1 2">
    <name type="scientific">Streptomyces ramulosus</name>
    <dbReference type="NCBI Taxonomy" id="47762"/>
    <lineage>
        <taxon>Bacteria</taxon>
        <taxon>Bacillati</taxon>
        <taxon>Actinomycetota</taxon>
        <taxon>Actinomycetes</taxon>
        <taxon>Kitasatosporales</taxon>
        <taxon>Streptomycetaceae</taxon>
        <taxon>Streptomyces</taxon>
    </lineage>
</organism>
<evidence type="ECO:0000313" key="2">
    <source>
        <dbReference type="Proteomes" id="UP001596241"/>
    </source>
</evidence>
<dbReference type="EMBL" id="JBHSPW010000001">
    <property type="protein sequence ID" value="MFC5891739.1"/>
    <property type="molecule type" value="Genomic_DNA"/>
</dbReference>
<name>A0ABW1FEX9_9ACTN</name>
<dbReference type="RefSeq" id="WP_345081007.1">
    <property type="nucleotide sequence ID" value="NZ_BAAAWG010000006.1"/>
</dbReference>
<proteinExistence type="predicted"/>
<keyword evidence="2" id="KW-1185">Reference proteome</keyword>